<keyword evidence="2 4" id="KW-0238">DNA-binding</keyword>
<protein>
    <submittedName>
        <fullName evidence="6">TetR family transcriptional regulator</fullName>
    </submittedName>
</protein>
<dbReference type="AlphaFoldDB" id="A0A5B0G0Z3"/>
<dbReference type="Pfam" id="PF00440">
    <property type="entry name" value="TetR_N"/>
    <property type="match status" value="1"/>
</dbReference>
<dbReference type="InterPro" id="IPR011075">
    <property type="entry name" value="TetR_C"/>
</dbReference>
<dbReference type="PROSITE" id="PS50977">
    <property type="entry name" value="HTH_TETR_2"/>
    <property type="match status" value="1"/>
</dbReference>
<dbReference type="InterPro" id="IPR001647">
    <property type="entry name" value="HTH_TetR"/>
</dbReference>
<keyword evidence="1" id="KW-0805">Transcription regulation</keyword>
<dbReference type="Pfam" id="PF16925">
    <property type="entry name" value="TetR_C_13"/>
    <property type="match status" value="1"/>
</dbReference>
<sequence>MAKASHREKILIAGMQVVHERGFGEAGIRDIVQAAGVPQGSFTNHFESKEAFALEIIDLYFAGTRIMIENTLRNDSLPPLQRLQVYIDAAMSKLNKNSMRDGCLFGNFAAEASSHSEGIRLRLNEIFAEIRESVAYCLRAAVSEGELAQSTDCGELAAFIVSSQQGANLLAKAQHSPEPVKRFKQMLFSRILHGNRA</sequence>
<evidence type="ECO:0000256" key="1">
    <source>
        <dbReference type="ARBA" id="ARBA00023015"/>
    </source>
</evidence>
<gene>
    <name evidence="6" type="ORF">FVF58_50325</name>
</gene>
<proteinExistence type="predicted"/>
<evidence type="ECO:0000313" key="6">
    <source>
        <dbReference type="EMBL" id="KAA0996151.1"/>
    </source>
</evidence>
<reference evidence="6 7" key="1">
    <citation type="submission" date="2019-08" db="EMBL/GenBank/DDBJ databases">
        <title>Paraburkholderia sp. DCY113.</title>
        <authorList>
            <person name="Kang J."/>
        </authorList>
    </citation>
    <scope>NUCLEOTIDE SEQUENCE [LARGE SCALE GENOMIC DNA]</scope>
    <source>
        <strain evidence="6 7">DCY113</strain>
    </source>
</reference>
<dbReference type="PANTHER" id="PTHR47506">
    <property type="entry name" value="TRANSCRIPTIONAL REGULATORY PROTEIN"/>
    <property type="match status" value="1"/>
</dbReference>
<dbReference type="SUPFAM" id="SSF46689">
    <property type="entry name" value="Homeodomain-like"/>
    <property type="match status" value="1"/>
</dbReference>
<dbReference type="PANTHER" id="PTHR47506:SF6">
    <property type="entry name" value="HTH-TYPE TRANSCRIPTIONAL REPRESSOR NEMR"/>
    <property type="match status" value="1"/>
</dbReference>
<organism evidence="6 7">
    <name type="scientific">Paraburkholderia panacisoli</name>
    <dbReference type="NCBI Taxonomy" id="2603818"/>
    <lineage>
        <taxon>Bacteria</taxon>
        <taxon>Pseudomonadati</taxon>
        <taxon>Pseudomonadota</taxon>
        <taxon>Betaproteobacteria</taxon>
        <taxon>Burkholderiales</taxon>
        <taxon>Burkholderiaceae</taxon>
        <taxon>Paraburkholderia</taxon>
    </lineage>
</organism>
<evidence type="ECO:0000313" key="7">
    <source>
        <dbReference type="Proteomes" id="UP000325273"/>
    </source>
</evidence>
<accession>A0A5B0G0Z3</accession>
<keyword evidence="3" id="KW-0804">Transcription</keyword>
<evidence type="ECO:0000256" key="2">
    <source>
        <dbReference type="ARBA" id="ARBA00023125"/>
    </source>
</evidence>
<comment type="caution">
    <text evidence="6">The sequence shown here is derived from an EMBL/GenBank/DDBJ whole genome shotgun (WGS) entry which is preliminary data.</text>
</comment>
<dbReference type="InterPro" id="IPR009057">
    <property type="entry name" value="Homeodomain-like_sf"/>
</dbReference>
<name>A0A5B0G0Z3_9BURK</name>
<dbReference type="GO" id="GO:0003677">
    <property type="term" value="F:DNA binding"/>
    <property type="evidence" value="ECO:0007669"/>
    <property type="project" value="UniProtKB-UniRule"/>
</dbReference>
<dbReference type="InterPro" id="IPR036271">
    <property type="entry name" value="Tet_transcr_reg_TetR-rel_C_sf"/>
</dbReference>
<dbReference type="RefSeq" id="WP_149676887.1">
    <property type="nucleotide sequence ID" value="NZ_VTUZ01000102.1"/>
</dbReference>
<dbReference type="PRINTS" id="PR00455">
    <property type="entry name" value="HTHTETR"/>
</dbReference>
<dbReference type="Gene3D" id="1.10.357.10">
    <property type="entry name" value="Tetracycline Repressor, domain 2"/>
    <property type="match status" value="1"/>
</dbReference>
<feature type="DNA-binding region" description="H-T-H motif" evidence="4">
    <location>
        <begin position="27"/>
        <end position="46"/>
    </location>
</feature>
<dbReference type="SUPFAM" id="SSF48498">
    <property type="entry name" value="Tetracyclin repressor-like, C-terminal domain"/>
    <property type="match status" value="1"/>
</dbReference>
<feature type="domain" description="HTH tetR-type" evidence="5">
    <location>
        <begin position="4"/>
        <end position="64"/>
    </location>
</feature>
<keyword evidence="7" id="KW-1185">Reference proteome</keyword>
<dbReference type="Proteomes" id="UP000325273">
    <property type="component" value="Unassembled WGS sequence"/>
</dbReference>
<evidence type="ECO:0000256" key="4">
    <source>
        <dbReference type="PROSITE-ProRule" id="PRU00335"/>
    </source>
</evidence>
<evidence type="ECO:0000256" key="3">
    <source>
        <dbReference type="ARBA" id="ARBA00023163"/>
    </source>
</evidence>
<evidence type="ECO:0000259" key="5">
    <source>
        <dbReference type="PROSITE" id="PS50977"/>
    </source>
</evidence>
<dbReference type="EMBL" id="VTUZ01000102">
    <property type="protein sequence ID" value="KAA0996151.1"/>
    <property type="molecule type" value="Genomic_DNA"/>
</dbReference>